<evidence type="ECO:0000313" key="3">
    <source>
        <dbReference type="Proteomes" id="UP001396334"/>
    </source>
</evidence>
<comment type="subcellular location">
    <subcellularLocation>
        <location evidence="1">Nucleus</location>
    </subcellularLocation>
</comment>
<accession>A0ABR2Q7T7</accession>
<comment type="function">
    <text evidence="1">Putative transcription activator involved in regulating light control of development.</text>
</comment>
<name>A0ABR2Q7T7_9ROSI</name>
<gene>
    <name evidence="2" type="ORF">V6N11_020233</name>
</gene>
<comment type="caution">
    <text evidence="2">The sequence shown here is derived from an EMBL/GenBank/DDBJ whole genome shotgun (WGS) entry which is preliminary data.</text>
</comment>
<keyword evidence="1" id="KW-0863">Zinc-finger</keyword>
<keyword evidence="3" id="KW-1185">Reference proteome</keyword>
<evidence type="ECO:0000256" key="1">
    <source>
        <dbReference type="RuleBase" id="RU367018"/>
    </source>
</evidence>
<keyword evidence="1" id="KW-0539">Nucleus</keyword>
<dbReference type="InterPro" id="IPR031052">
    <property type="entry name" value="FHY3/FAR1"/>
</dbReference>
<reference evidence="2 3" key="1">
    <citation type="journal article" date="2024" name="G3 (Bethesda)">
        <title>Genome assembly of Hibiscus sabdariffa L. provides insights into metabolisms of medicinal natural products.</title>
        <authorList>
            <person name="Kim T."/>
        </authorList>
    </citation>
    <scope>NUCLEOTIDE SEQUENCE [LARGE SCALE GENOMIC DNA]</scope>
    <source>
        <strain evidence="2">TK-2024</strain>
        <tissue evidence="2">Old leaves</tissue>
    </source>
</reference>
<sequence length="97" mass="11478">MYGKAPVSVLTDQDLAIGAAVKKVFSDSRHRLYLWHIKKKFPEKLSHLYHKKSAFKCGLKRCIYESYTVEEFEKVWNELIIENGLEQNEWLQGLYEI</sequence>
<dbReference type="PANTHER" id="PTHR31669">
    <property type="entry name" value="PROTEIN FAR1-RELATED SEQUENCE 10-RELATED"/>
    <property type="match status" value="1"/>
</dbReference>
<keyword evidence="1" id="KW-0862">Zinc</keyword>
<dbReference type="EMBL" id="JBBPBN010000043">
    <property type="protein sequence ID" value="KAK8996734.1"/>
    <property type="molecule type" value="Genomic_DNA"/>
</dbReference>
<dbReference type="Proteomes" id="UP001396334">
    <property type="component" value="Unassembled WGS sequence"/>
</dbReference>
<dbReference type="PANTHER" id="PTHR31669:SF302">
    <property type="entry name" value="PROTEIN FAR1-RELATED SEQUENCE"/>
    <property type="match status" value="1"/>
</dbReference>
<protein>
    <recommendedName>
        <fullName evidence="1">Protein FAR1-RELATED SEQUENCE</fullName>
    </recommendedName>
</protein>
<keyword evidence="1" id="KW-0479">Metal-binding</keyword>
<evidence type="ECO:0000313" key="2">
    <source>
        <dbReference type="EMBL" id="KAK8996734.1"/>
    </source>
</evidence>
<comment type="similarity">
    <text evidence="1">Belongs to the FHY3/FAR1 family.</text>
</comment>
<proteinExistence type="inferred from homology"/>
<organism evidence="2 3">
    <name type="scientific">Hibiscus sabdariffa</name>
    <name type="common">roselle</name>
    <dbReference type="NCBI Taxonomy" id="183260"/>
    <lineage>
        <taxon>Eukaryota</taxon>
        <taxon>Viridiplantae</taxon>
        <taxon>Streptophyta</taxon>
        <taxon>Embryophyta</taxon>
        <taxon>Tracheophyta</taxon>
        <taxon>Spermatophyta</taxon>
        <taxon>Magnoliopsida</taxon>
        <taxon>eudicotyledons</taxon>
        <taxon>Gunneridae</taxon>
        <taxon>Pentapetalae</taxon>
        <taxon>rosids</taxon>
        <taxon>malvids</taxon>
        <taxon>Malvales</taxon>
        <taxon>Malvaceae</taxon>
        <taxon>Malvoideae</taxon>
        <taxon>Hibiscus</taxon>
    </lineage>
</organism>